<evidence type="ECO:0000313" key="1">
    <source>
        <dbReference type="EMBL" id="KAH7914490.1"/>
    </source>
</evidence>
<proteinExistence type="predicted"/>
<sequence length="319" mass="36472">MMFHCDNADFLVRSIPDGVQFKIQRRSLESSEIFSLSNSTHLKPGTRVLMNIFSLPVGDMFACCEQEFQLVSGTSDYTCHEDQRLDLDESAETLETLFKLLHYPPPPPSLIDPSPFKRPKYRTDDGTLIPFPLLPQLFHLTDKYALSESLRDSLHAHLLANASIHPLKVYGYAILHELHDVAIEASAHLLAPALSTYSKEEIATVPTVQAYHDLVRLQAYRIRKLRHVLLHEDIFPHGYGTCNVHKDSTIVKWENQRRFLSDKIEAATDLAAEMGHLVEEFTFCRMCHKACTAAVKMLEYKCYRIPRTIDYLPEDINSD</sequence>
<accession>A0ACB8ALZ8</accession>
<keyword evidence="2" id="KW-1185">Reference proteome</keyword>
<reference evidence="1" key="1">
    <citation type="journal article" date="2021" name="New Phytol.">
        <title>Evolutionary innovations through gain and loss of genes in the ectomycorrhizal Boletales.</title>
        <authorList>
            <person name="Wu G."/>
            <person name="Miyauchi S."/>
            <person name="Morin E."/>
            <person name="Kuo A."/>
            <person name="Drula E."/>
            <person name="Varga T."/>
            <person name="Kohler A."/>
            <person name="Feng B."/>
            <person name="Cao Y."/>
            <person name="Lipzen A."/>
            <person name="Daum C."/>
            <person name="Hundley H."/>
            <person name="Pangilinan J."/>
            <person name="Johnson J."/>
            <person name="Barry K."/>
            <person name="LaButti K."/>
            <person name="Ng V."/>
            <person name="Ahrendt S."/>
            <person name="Min B."/>
            <person name="Choi I.G."/>
            <person name="Park H."/>
            <person name="Plett J.M."/>
            <person name="Magnuson J."/>
            <person name="Spatafora J.W."/>
            <person name="Nagy L.G."/>
            <person name="Henrissat B."/>
            <person name="Grigoriev I.V."/>
            <person name="Yang Z.L."/>
            <person name="Xu J."/>
            <person name="Martin F.M."/>
        </authorList>
    </citation>
    <scope>NUCLEOTIDE SEQUENCE</scope>
    <source>
        <strain evidence="1">ATCC 28755</strain>
    </source>
</reference>
<gene>
    <name evidence="1" type="ORF">BJ138DRAFT_1143855</name>
</gene>
<dbReference type="EMBL" id="MU267613">
    <property type="protein sequence ID" value="KAH7914490.1"/>
    <property type="molecule type" value="Genomic_DNA"/>
</dbReference>
<evidence type="ECO:0000313" key="2">
    <source>
        <dbReference type="Proteomes" id="UP000790377"/>
    </source>
</evidence>
<dbReference type="Proteomes" id="UP000790377">
    <property type="component" value="Unassembled WGS sequence"/>
</dbReference>
<organism evidence="1 2">
    <name type="scientific">Hygrophoropsis aurantiaca</name>
    <dbReference type="NCBI Taxonomy" id="72124"/>
    <lineage>
        <taxon>Eukaryota</taxon>
        <taxon>Fungi</taxon>
        <taxon>Dikarya</taxon>
        <taxon>Basidiomycota</taxon>
        <taxon>Agaricomycotina</taxon>
        <taxon>Agaricomycetes</taxon>
        <taxon>Agaricomycetidae</taxon>
        <taxon>Boletales</taxon>
        <taxon>Coniophorineae</taxon>
        <taxon>Hygrophoropsidaceae</taxon>
        <taxon>Hygrophoropsis</taxon>
    </lineage>
</organism>
<protein>
    <submittedName>
        <fullName evidence="1">Uncharacterized protein</fullName>
    </submittedName>
</protein>
<name>A0ACB8ALZ8_9AGAM</name>
<comment type="caution">
    <text evidence="1">The sequence shown here is derived from an EMBL/GenBank/DDBJ whole genome shotgun (WGS) entry which is preliminary data.</text>
</comment>